<dbReference type="Pfam" id="PF06230">
    <property type="entry name" value="LpxI_C"/>
    <property type="match status" value="1"/>
</dbReference>
<keyword evidence="3" id="KW-0378">Hydrolase</keyword>
<name>A0ABV0BLU7_9HYPH</name>
<dbReference type="EC" id="3.6.1.54" evidence="3"/>
<proteinExistence type="predicted"/>
<evidence type="ECO:0000259" key="2">
    <source>
        <dbReference type="Pfam" id="PF17930"/>
    </source>
</evidence>
<organism evidence="3 4">
    <name type="scientific">Hohaiivirga grylli</name>
    <dbReference type="NCBI Taxonomy" id="3133970"/>
    <lineage>
        <taxon>Bacteria</taxon>
        <taxon>Pseudomonadati</taxon>
        <taxon>Pseudomonadota</taxon>
        <taxon>Alphaproteobacteria</taxon>
        <taxon>Hyphomicrobiales</taxon>
        <taxon>Methylobacteriaceae</taxon>
        <taxon>Hohaiivirga</taxon>
    </lineage>
</organism>
<reference evidence="3 4" key="1">
    <citation type="submission" date="2024-04" db="EMBL/GenBank/DDBJ databases">
        <title>A novel species isolated from cricket.</title>
        <authorList>
            <person name="Wang H.-C."/>
        </authorList>
    </citation>
    <scope>NUCLEOTIDE SEQUENCE [LARGE SCALE GENOMIC DNA]</scope>
    <source>
        <strain evidence="3 4">WL0021</strain>
    </source>
</reference>
<feature type="domain" description="LpxI N-terminal" evidence="2">
    <location>
        <begin position="9"/>
        <end position="136"/>
    </location>
</feature>
<gene>
    <name evidence="3" type="primary">lpxI</name>
    <name evidence="3" type="ORF">WJT86_06910</name>
</gene>
<evidence type="ECO:0000259" key="1">
    <source>
        <dbReference type="Pfam" id="PF06230"/>
    </source>
</evidence>
<evidence type="ECO:0000313" key="3">
    <source>
        <dbReference type="EMBL" id="MEN3930787.1"/>
    </source>
</evidence>
<feature type="domain" description="LpxI C-terminal" evidence="1">
    <location>
        <begin position="141"/>
        <end position="280"/>
    </location>
</feature>
<dbReference type="Proteomes" id="UP001418637">
    <property type="component" value="Unassembled WGS sequence"/>
</dbReference>
<dbReference type="PANTHER" id="PTHR39962:SF1">
    <property type="entry name" value="LPXI FAMILY PROTEIN"/>
    <property type="match status" value="1"/>
</dbReference>
<dbReference type="EMBL" id="JBBYXI010000002">
    <property type="protein sequence ID" value="MEN3930787.1"/>
    <property type="molecule type" value="Genomic_DNA"/>
</dbReference>
<dbReference type="GO" id="GO:0016787">
    <property type="term" value="F:hydrolase activity"/>
    <property type="evidence" value="ECO:0007669"/>
    <property type="project" value="UniProtKB-KW"/>
</dbReference>
<protein>
    <submittedName>
        <fullName evidence="3">UDP-2,3-diacylglucosamine diphosphatase LpxI</fullName>
        <ecNumber evidence="3">3.6.1.54</ecNumber>
    </submittedName>
</protein>
<dbReference type="InterPro" id="IPR053174">
    <property type="entry name" value="LpxI"/>
</dbReference>
<evidence type="ECO:0000313" key="4">
    <source>
        <dbReference type="Proteomes" id="UP001418637"/>
    </source>
</evidence>
<accession>A0ABV0BLU7</accession>
<keyword evidence="4" id="KW-1185">Reference proteome</keyword>
<dbReference type="RefSeq" id="WP_346336809.1">
    <property type="nucleotide sequence ID" value="NZ_JBBYXI010000002.1"/>
</dbReference>
<dbReference type="InterPro" id="IPR043167">
    <property type="entry name" value="LpxI_C_sf"/>
</dbReference>
<dbReference type="Pfam" id="PF17930">
    <property type="entry name" value="LpxI_N"/>
    <property type="match status" value="1"/>
</dbReference>
<dbReference type="InterPro" id="IPR041255">
    <property type="entry name" value="LpxI_N"/>
</dbReference>
<dbReference type="Gene3D" id="3.40.140.80">
    <property type="match status" value="1"/>
</dbReference>
<dbReference type="InterPro" id="IPR010415">
    <property type="entry name" value="LpxI_C"/>
</dbReference>
<dbReference type="PANTHER" id="PTHR39962">
    <property type="entry name" value="BLL4848 PROTEIN"/>
    <property type="match status" value="1"/>
</dbReference>
<sequence length="285" mass="30897">MIKQTDAPIVILAGAGLLPATLAQRMRSDGQPFKMLAFRGFADKATTLQADQVRDLLDVRGILACLKEWTPSGVVMAGAVHRPRPSALLGSFSLLLNMNELKEIVIRGDDHLLKGAIALLEDNGFPVLGAHEIAPEIMSSEGVFTNRQPSDEEMHSIASGLQLLNTIAKFDIGQGLVIVNQHVLAIEGPEGTDKMIRRVGSLQKKRLFARTAPAIPNSVFIKTAKVQQDLRIDMPTIGPRTIIEAYKAGIRGVAIGAAKTLIVDKEKTIEEANRRNMFLIGVPVD</sequence>
<comment type="caution">
    <text evidence="3">The sequence shown here is derived from an EMBL/GenBank/DDBJ whole genome shotgun (WGS) entry which is preliminary data.</text>
</comment>
<dbReference type="Gene3D" id="3.40.50.20">
    <property type="match status" value="1"/>
</dbReference>